<evidence type="ECO:0000256" key="11">
    <source>
        <dbReference type="SAM" id="Phobius"/>
    </source>
</evidence>
<comment type="subcellular location">
    <subcellularLocation>
        <location evidence="1">Cell membrane</location>
    </subcellularLocation>
</comment>
<dbReference type="GO" id="GO:0008360">
    <property type="term" value="P:regulation of cell shape"/>
    <property type="evidence" value="ECO:0007669"/>
    <property type="project" value="UniProtKB-KW"/>
</dbReference>
<dbReference type="Gene3D" id="1.10.3810.10">
    <property type="entry name" value="Biosynthetic peptidoglycan transglycosylase-like"/>
    <property type="match status" value="1"/>
</dbReference>
<keyword evidence="14" id="KW-1185">Reference proteome</keyword>
<keyword evidence="6" id="KW-0573">Peptidoglycan synthesis</keyword>
<dbReference type="InterPro" id="IPR023346">
    <property type="entry name" value="Lysozyme-like_dom_sf"/>
</dbReference>
<evidence type="ECO:0000313" key="13">
    <source>
        <dbReference type="EMBL" id="SHE44645.1"/>
    </source>
</evidence>
<comment type="catalytic activity">
    <reaction evidence="10">
        <text>[GlcNAc-(1-&gt;4)-Mur2Ac(oyl-L-Ala-gamma-D-Glu-L-Lys-D-Ala-D-Ala)](n)-di-trans,octa-cis-undecaprenyl diphosphate + beta-D-GlcNAc-(1-&gt;4)-Mur2Ac(oyl-L-Ala-gamma-D-Glu-L-Lys-D-Ala-D-Ala)-di-trans,octa-cis-undecaprenyl diphosphate = [GlcNAc-(1-&gt;4)-Mur2Ac(oyl-L-Ala-gamma-D-Glu-L-Lys-D-Ala-D-Ala)](n+1)-di-trans,octa-cis-undecaprenyl diphosphate + di-trans,octa-cis-undecaprenyl diphosphate + H(+)</text>
        <dbReference type="Rhea" id="RHEA:23708"/>
        <dbReference type="Rhea" id="RHEA-COMP:9602"/>
        <dbReference type="Rhea" id="RHEA-COMP:9603"/>
        <dbReference type="ChEBI" id="CHEBI:15378"/>
        <dbReference type="ChEBI" id="CHEBI:58405"/>
        <dbReference type="ChEBI" id="CHEBI:60033"/>
        <dbReference type="ChEBI" id="CHEBI:78435"/>
        <dbReference type="EC" id="2.4.99.28"/>
    </reaction>
</comment>
<dbReference type="GO" id="GO:0071555">
    <property type="term" value="P:cell wall organization"/>
    <property type="evidence" value="ECO:0007669"/>
    <property type="project" value="UniProtKB-KW"/>
</dbReference>
<keyword evidence="2" id="KW-1003">Cell membrane</keyword>
<evidence type="ECO:0000256" key="4">
    <source>
        <dbReference type="ARBA" id="ARBA00022679"/>
    </source>
</evidence>
<dbReference type="InterPro" id="IPR036950">
    <property type="entry name" value="PBP_transglycosylase"/>
</dbReference>
<evidence type="ECO:0000256" key="10">
    <source>
        <dbReference type="ARBA" id="ARBA00049902"/>
    </source>
</evidence>
<evidence type="ECO:0000256" key="6">
    <source>
        <dbReference type="ARBA" id="ARBA00022984"/>
    </source>
</evidence>
<accession>A0A1M4TJS8</accession>
<dbReference type="PANTHER" id="PTHR32282">
    <property type="entry name" value="BINDING PROTEIN TRANSPEPTIDASE, PUTATIVE-RELATED"/>
    <property type="match status" value="1"/>
</dbReference>
<dbReference type="EMBL" id="FQTY01000002">
    <property type="protein sequence ID" value="SHE44645.1"/>
    <property type="molecule type" value="Genomic_DNA"/>
</dbReference>
<keyword evidence="11" id="KW-1133">Transmembrane helix</keyword>
<evidence type="ECO:0000313" key="14">
    <source>
        <dbReference type="Proteomes" id="UP000184114"/>
    </source>
</evidence>
<evidence type="ECO:0000256" key="1">
    <source>
        <dbReference type="ARBA" id="ARBA00004236"/>
    </source>
</evidence>
<evidence type="ECO:0000256" key="2">
    <source>
        <dbReference type="ARBA" id="ARBA00022475"/>
    </source>
</evidence>
<dbReference type="GO" id="GO:0005886">
    <property type="term" value="C:plasma membrane"/>
    <property type="evidence" value="ECO:0007669"/>
    <property type="project" value="UniProtKB-SubCell"/>
</dbReference>
<dbReference type="GeneID" id="90996443"/>
<dbReference type="InterPro" id="IPR001264">
    <property type="entry name" value="Glyco_trans_51"/>
</dbReference>
<keyword evidence="8" id="KW-0961">Cell wall biogenesis/degradation</keyword>
<gene>
    <name evidence="13" type="ORF">SAMN02745784_00709</name>
</gene>
<evidence type="ECO:0000256" key="8">
    <source>
        <dbReference type="ARBA" id="ARBA00023316"/>
    </source>
</evidence>
<dbReference type="GO" id="GO:0009252">
    <property type="term" value="P:peptidoglycan biosynthetic process"/>
    <property type="evidence" value="ECO:0007669"/>
    <property type="project" value="UniProtKB-KW"/>
</dbReference>
<organism evidence="13 14">
    <name type="scientific">Tissierella praeacuta DSM 18095</name>
    <dbReference type="NCBI Taxonomy" id="1123404"/>
    <lineage>
        <taxon>Bacteria</taxon>
        <taxon>Bacillati</taxon>
        <taxon>Bacillota</taxon>
        <taxon>Tissierellia</taxon>
        <taxon>Tissierellales</taxon>
        <taxon>Tissierellaceae</taxon>
        <taxon>Tissierella</taxon>
    </lineage>
</organism>
<dbReference type="GO" id="GO:0008955">
    <property type="term" value="F:peptidoglycan glycosyltransferase activity"/>
    <property type="evidence" value="ECO:0007669"/>
    <property type="project" value="UniProtKB-EC"/>
</dbReference>
<dbReference type="Pfam" id="PF00912">
    <property type="entry name" value="Transgly"/>
    <property type="match status" value="1"/>
</dbReference>
<proteinExistence type="predicted"/>
<feature type="transmembrane region" description="Helical" evidence="11">
    <location>
        <begin position="44"/>
        <end position="71"/>
    </location>
</feature>
<protein>
    <recommendedName>
        <fullName evidence="9">peptidoglycan glycosyltransferase</fullName>
        <ecNumber evidence="9">2.4.99.28</ecNumber>
    </recommendedName>
</protein>
<keyword evidence="4" id="KW-0808">Transferase</keyword>
<feature type="domain" description="Glycosyl transferase family 51" evidence="12">
    <location>
        <begin position="91"/>
        <end position="241"/>
    </location>
</feature>
<evidence type="ECO:0000256" key="3">
    <source>
        <dbReference type="ARBA" id="ARBA00022676"/>
    </source>
</evidence>
<evidence type="ECO:0000256" key="9">
    <source>
        <dbReference type="ARBA" id="ARBA00044770"/>
    </source>
</evidence>
<dbReference type="SUPFAM" id="SSF53955">
    <property type="entry name" value="Lysozyme-like"/>
    <property type="match status" value="1"/>
</dbReference>
<dbReference type="STRING" id="1123404.SAMN02745784_00709"/>
<evidence type="ECO:0000259" key="12">
    <source>
        <dbReference type="Pfam" id="PF00912"/>
    </source>
</evidence>
<dbReference type="AlphaFoldDB" id="A0A1M4TJS8"/>
<evidence type="ECO:0000256" key="5">
    <source>
        <dbReference type="ARBA" id="ARBA00022960"/>
    </source>
</evidence>
<evidence type="ECO:0000256" key="7">
    <source>
        <dbReference type="ARBA" id="ARBA00023136"/>
    </source>
</evidence>
<dbReference type="GO" id="GO:0030288">
    <property type="term" value="C:outer membrane-bounded periplasmic space"/>
    <property type="evidence" value="ECO:0007669"/>
    <property type="project" value="TreeGrafter"/>
</dbReference>
<reference evidence="14" key="1">
    <citation type="submission" date="2016-11" db="EMBL/GenBank/DDBJ databases">
        <authorList>
            <person name="Varghese N."/>
            <person name="Submissions S."/>
        </authorList>
    </citation>
    <scope>NUCLEOTIDE SEQUENCE [LARGE SCALE GENOMIC DNA]</scope>
    <source>
        <strain evidence="14">DSM 18095</strain>
    </source>
</reference>
<feature type="transmembrane region" description="Helical" evidence="11">
    <location>
        <begin position="7"/>
        <end position="24"/>
    </location>
</feature>
<dbReference type="PANTHER" id="PTHR32282:SF11">
    <property type="entry name" value="PENICILLIN-BINDING PROTEIN 1B"/>
    <property type="match status" value="1"/>
</dbReference>
<keyword evidence="3" id="KW-0328">Glycosyltransferase</keyword>
<keyword evidence="7 11" id="KW-0472">Membrane</keyword>
<dbReference type="EC" id="2.4.99.28" evidence="9"/>
<dbReference type="InterPro" id="IPR050396">
    <property type="entry name" value="Glycosyltr_51/Transpeptidase"/>
</dbReference>
<sequence length="247" mass="28272">MKNFINNLFYIVIAYNLITVGGITGKEAFYSIGEDKKRLNKNNAIKTILAIFLSISILAMSMITPIVLNGYEMYKEAINKKSLDYTIEEIRGQSNFISLNNISDEFLNLVLKSEDHRFYKHSGFDFIAIARAMYNNIKAGKIVQGGSTITQQLAKNSYFSFDKKYERKVAEVFVARDLERKLTKDEILELYCNVIYFGEGCYGIKDAAKYYYGIEADKLTLEQAKALVKTLKNPNNYNPKKMKLVQS</sequence>
<name>A0A1M4TJS8_9FIRM</name>
<keyword evidence="5" id="KW-0133">Cell shape</keyword>
<dbReference type="RefSeq" id="WP_084725121.1">
    <property type="nucleotide sequence ID" value="NZ_FQTY01000002.1"/>
</dbReference>
<dbReference type="Proteomes" id="UP000184114">
    <property type="component" value="Unassembled WGS sequence"/>
</dbReference>
<keyword evidence="11" id="KW-0812">Transmembrane</keyword>